<dbReference type="Gene3D" id="3.40.50.1820">
    <property type="entry name" value="alpha/beta hydrolase"/>
    <property type="match status" value="1"/>
</dbReference>
<keyword evidence="2" id="KW-0378">Hydrolase</keyword>
<comment type="caution">
    <text evidence="2">The sequence shown here is derived from an EMBL/GenBank/DDBJ whole genome shotgun (WGS) entry which is preliminary data.</text>
</comment>
<dbReference type="PANTHER" id="PTHR43689:SF8">
    <property type="entry name" value="ALPHA_BETA-HYDROLASES SUPERFAMILY PROTEIN"/>
    <property type="match status" value="1"/>
</dbReference>
<sequence>MALANWMPPGPDGSIIVEGSVRVQGHSMYYFNSGSGSPLLLLHGLLGTASCWGPSVRRFSQKAAVYAVDFLGIGRSDRVPGLDAGLAAHAERLAAFLDAVGVSSTDIVATSHGGAVALQFAATYPGRVRSLILQAPANPFSDLADPRIQFFSGKFGQRLAYCIPFLPRPFLNLALGRMYADSSRIVPGALDLYMSSLAIPGTVDHVLNILSRWQEDMQTLEALLPLLRQVPTLLLWGSDDRAVSLDSAYRLMEILGNARLEILPHTGHLPYEEDPELFCTVVQRFLEEQRPIEAATPRQTGPRLVRGR</sequence>
<dbReference type="AlphaFoldDB" id="A0A372ISD5"/>
<dbReference type="Proteomes" id="UP000264702">
    <property type="component" value="Unassembled WGS sequence"/>
</dbReference>
<evidence type="ECO:0000259" key="1">
    <source>
        <dbReference type="Pfam" id="PF00561"/>
    </source>
</evidence>
<reference evidence="2 3" key="1">
    <citation type="submission" date="2018-08" db="EMBL/GenBank/DDBJ databases">
        <title>Acidipila sp. 4G-K13, an acidobacterium isolated from forest soil.</title>
        <authorList>
            <person name="Gao Z.-H."/>
            <person name="Qiu L.-H."/>
        </authorList>
    </citation>
    <scope>NUCLEOTIDE SEQUENCE [LARGE SCALE GENOMIC DNA]</scope>
    <source>
        <strain evidence="2 3">4G-K13</strain>
    </source>
</reference>
<dbReference type="PRINTS" id="PR00111">
    <property type="entry name" value="ABHYDROLASE"/>
</dbReference>
<dbReference type="InterPro" id="IPR000073">
    <property type="entry name" value="AB_hydrolase_1"/>
</dbReference>
<dbReference type="InterPro" id="IPR029058">
    <property type="entry name" value="AB_hydrolase_fold"/>
</dbReference>
<feature type="domain" description="AB hydrolase-1" evidence="1">
    <location>
        <begin position="38"/>
        <end position="275"/>
    </location>
</feature>
<dbReference type="GO" id="GO:0016787">
    <property type="term" value="F:hydrolase activity"/>
    <property type="evidence" value="ECO:0007669"/>
    <property type="project" value="UniProtKB-KW"/>
</dbReference>
<dbReference type="Pfam" id="PF00561">
    <property type="entry name" value="Abhydrolase_1"/>
    <property type="match status" value="1"/>
</dbReference>
<protein>
    <submittedName>
        <fullName evidence="2">Alpha/beta hydrolase</fullName>
    </submittedName>
</protein>
<keyword evidence="3" id="KW-1185">Reference proteome</keyword>
<proteinExistence type="predicted"/>
<organism evidence="2 3">
    <name type="scientific">Paracidobacterium acidisoli</name>
    <dbReference type="NCBI Taxonomy" id="2303751"/>
    <lineage>
        <taxon>Bacteria</taxon>
        <taxon>Pseudomonadati</taxon>
        <taxon>Acidobacteriota</taxon>
        <taxon>Terriglobia</taxon>
        <taxon>Terriglobales</taxon>
        <taxon>Acidobacteriaceae</taxon>
        <taxon>Paracidobacterium</taxon>
    </lineage>
</organism>
<dbReference type="PANTHER" id="PTHR43689">
    <property type="entry name" value="HYDROLASE"/>
    <property type="match status" value="1"/>
</dbReference>
<dbReference type="OrthoDB" id="9808398at2"/>
<accession>A0A372ISD5</accession>
<gene>
    <name evidence="2" type="ORF">D0Y96_06970</name>
</gene>
<dbReference type="EMBL" id="QVQT01000002">
    <property type="protein sequence ID" value="RFU17842.1"/>
    <property type="molecule type" value="Genomic_DNA"/>
</dbReference>
<dbReference type="RefSeq" id="WP_117298590.1">
    <property type="nucleotide sequence ID" value="NZ_QVQT02000002.1"/>
</dbReference>
<name>A0A372ISD5_9BACT</name>
<dbReference type="SUPFAM" id="SSF53474">
    <property type="entry name" value="alpha/beta-Hydrolases"/>
    <property type="match status" value="1"/>
</dbReference>
<evidence type="ECO:0000313" key="2">
    <source>
        <dbReference type="EMBL" id="RFU17842.1"/>
    </source>
</evidence>
<evidence type="ECO:0000313" key="3">
    <source>
        <dbReference type="Proteomes" id="UP000264702"/>
    </source>
</evidence>